<name>A0A0C2JEG2_9ACTN</name>
<dbReference type="Proteomes" id="UP000031675">
    <property type="component" value="Unassembled WGS sequence"/>
</dbReference>
<dbReference type="Pfam" id="PF19730">
    <property type="entry name" value="DUF6221"/>
    <property type="match status" value="1"/>
</dbReference>
<proteinExistence type="predicted"/>
<keyword evidence="2" id="KW-1185">Reference proteome</keyword>
<dbReference type="EMBL" id="JROO01000009">
    <property type="protein sequence ID" value="KIH99726.1"/>
    <property type="molecule type" value="Genomic_DNA"/>
</dbReference>
<reference evidence="2" key="1">
    <citation type="journal article" date="2015" name="Chem. Biol.">
        <title>Structure, bioactivity, and resistance mechanism of streptomonomicin, an unusual lasso Peptide from an understudied halophilic actinomycete.</title>
        <authorList>
            <person name="Metelev M."/>
            <person name="Tietz J.I."/>
            <person name="Melby J.O."/>
            <person name="Blair P.M."/>
            <person name="Zhu L."/>
            <person name="Livnat I."/>
            <person name="Severinov K."/>
            <person name="Mitchell D.A."/>
        </authorList>
    </citation>
    <scope>NUCLEOTIDE SEQUENCE [LARGE SCALE GENOMIC DNA]</scope>
    <source>
        <strain evidence="2">YIM 90003</strain>
    </source>
</reference>
<dbReference type="InterPro" id="IPR046193">
    <property type="entry name" value="DUF6221"/>
</dbReference>
<evidence type="ECO:0000313" key="2">
    <source>
        <dbReference type="Proteomes" id="UP000031675"/>
    </source>
</evidence>
<accession>A0A0C2JEG2</accession>
<sequence>MTIVEFLNARLAEDEQAAHAASPGTGGPERVRADVAAKRGIVEQYTATYRECMDTLDNGAQSAAEEDGVWSALHAWRRALEHLAAVYASHPDYDPAWKS</sequence>
<protein>
    <submittedName>
        <fullName evidence="1">Uncharacterized protein</fullName>
    </submittedName>
</protein>
<evidence type="ECO:0000313" key="1">
    <source>
        <dbReference type="EMBL" id="KIH99726.1"/>
    </source>
</evidence>
<dbReference type="OrthoDB" id="4290974at2"/>
<dbReference type="AlphaFoldDB" id="A0A0C2JEG2"/>
<dbReference type="RefSeq" id="WP_040271358.1">
    <property type="nucleotide sequence ID" value="NZ_JROO01000009.1"/>
</dbReference>
<gene>
    <name evidence="1" type="ORF">LP52_05745</name>
</gene>
<organism evidence="1 2">
    <name type="scientific">Streptomonospora alba</name>
    <dbReference type="NCBI Taxonomy" id="183763"/>
    <lineage>
        <taxon>Bacteria</taxon>
        <taxon>Bacillati</taxon>
        <taxon>Actinomycetota</taxon>
        <taxon>Actinomycetes</taxon>
        <taxon>Streptosporangiales</taxon>
        <taxon>Nocardiopsidaceae</taxon>
        <taxon>Streptomonospora</taxon>
    </lineage>
</organism>
<comment type="caution">
    <text evidence="1">The sequence shown here is derived from an EMBL/GenBank/DDBJ whole genome shotgun (WGS) entry which is preliminary data.</text>
</comment>